<evidence type="ECO:0000256" key="1">
    <source>
        <dbReference type="ARBA" id="ARBA00022481"/>
    </source>
</evidence>
<feature type="coiled-coil region" evidence="6">
    <location>
        <begin position="1184"/>
        <end position="1243"/>
    </location>
</feature>
<feature type="region of interest" description="Disordered" evidence="7">
    <location>
        <begin position="167"/>
        <end position="209"/>
    </location>
</feature>
<dbReference type="Gene3D" id="2.60.200.20">
    <property type="match status" value="1"/>
</dbReference>
<feature type="region of interest" description="Disordered" evidence="7">
    <location>
        <begin position="391"/>
        <end position="598"/>
    </location>
</feature>
<feature type="region of interest" description="Disordered" evidence="7">
    <location>
        <begin position="232"/>
        <end position="356"/>
    </location>
</feature>
<evidence type="ECO:0000256" key="5">
    <source>
        <dbReference type="ARBA" id="ARBA00077655"/>
    </source>
</evidence>
<dbReference type="SUPFAM" id="SSF49879">
    <property type="entry name" value="SMAD/FHA domain"/>
    <property type="match status" value="1"/>
</dbReference>
<evidence type="ECO:0000256" key="3">
    <source>
        <dbReference type="ARBA" id="ARBA00023054"/>
    </source>
</evidence>
<dbReference type="FunFam" id="2.30.29.30:FF:000006">
    <property type="entry name" value="Pleckstrin homology like domain family B member 1"/>
    <property type="match status" value="1"/>
</dbReference>
<sequence>MRRPGRGLGWRPGPQELWSPRTMDALNRNQVGPGCKTQAMVKKGPLDLIETGKGLKVQTDKPHLVSLGSGRLSTAITLLPLEEGKTVIGSAARDISLQGPGLAPEHCYIENVRGTLTLYPCGNACSIDGLPIRQPTRLTQGCMVCLGQSTFLRFNHPAEAKWMKSMIPAGGRAPGPPYSPGSESESLVNGNHTPQPATRGPSACASHSSLVSSIEKDLQEIMDSLVLEEPGAAGKKPAATSPLSPMANGGRYLLSPPTSPGAMSVGSSYENTSPAFSPLSSPASSGSCASHSPSGQEPAPSMPPLVPARSSSYHLALQPPQPRPSGARPSESPRLGRKGGHERPPSPGLRGLLTDSPAATVLAEARRATESPRLGGQLPVVAISLSEYPASGARSQPTSIPGSPKFQPPVPAPRNKIGTLQDRPPSPFRELPSTERVLTTSPSRQLVGRTFSDGSVARTLQPPESPRLGRRGLDSMRELPPLSPSLSRRALSPMPTRTTPDPKLTREVAESPRPRRWAAHGASPEDFSLTLGARGRRTRSPSPTLGESLAPRKGSFSGRLSPAYSLGSLTGASPRQSPRAQRKLSSGDLRVPVTRERKNSITEISDNEDDLLEYHRRQRQERLWEQEMERLERQRLETILNLCAEYSRADGGLEAGELPSIGEAAAALALAGRRPSRGLSGAPGASGRSTEEPGGATPRLWECVERSDEENLKEECSSTESTQQEHEDAPSTKLQGEVLALEEERAQVLGRVEQLKVRVKELEQQLQESAREAEMERALLQGEREAERALLQKEQKAVDQLQEKLVTLETGIQKERDKERAELAAGRRHLEARQALYAELQTQLDNCPESVREQLQEQLRREAEALETETKLFEDLEFQQLERESRVEEERELAGQGLLRSQAELLRSITKRKERLAVLDSQAGQIRAQAVQESERLARDKNASLQLLQKEKERLTMLEGRYHSLTGGRPFPKTTSTLKEVYRSKMDGEATSPLPRTRSGPLPSSSGSSSSSSQLSVATLGRSPSPKSALLAQNGTGSLPRNLAATLQDIETKRQLALQQKGESLPAEPPPADDPAGQQVIEEQRRRLAELKQKAAAEAQCQWDALHGAAPFPPGPSGFPPLMHHSILHHLPAGRERGEEGEHAYDTLSLESSDSMETSISTGGNSACSPDNMSSASGLDVGKIEEMEKMLKEAHAEKSRLMESREREMELRRQALEEERRRREQVERRLQSESARRQQLVEKEVKMREKQFSQARPLTRYLPIRKEDFDLKTHIESSGHGVDTCLHVVLSSKVCRGYLVKMGGKIKSWKKRWFVFDRLKRTLSYYVDKHETKLKGVIYFQAIEEVYYDHLRSAAKSPNPALTFCVKTHDRLYYMVAPSAEAMRIWMDVIVTGAEGYTQFMN</sequence>
<feature type="compositionally biased region" description="Low complexity" evidence="7">
    <location>
        <begin position="992"/>
        <end position="1013"/>
    </location>
</feature>
<feature type="region of interest" description="Disordered" evidence="7">
    <location>
        <begin position="1155"/>
        <end position="1175"/>
    </location>
</feature>
<dbReference type="Proteomes" id="UP000694391">
    <property type="component" value="Unplaced"/>
</dbReference>
<feature type="compositionally biased region" description="Basic and acidic residues" evidence="7">
    <location>
        <begin position="702"/>
        <end position="716"/>
    </location>
</feature>
<dbReference type="Pfam" id="PF00169">
    <property type="entry name" value="PH"/>
    <property type="match status" value="1"/>
</dbReference>
<dbReference type="GO" id="GO:0070507">
    <property type="term" value="P:regulation of microtubule cytoskeleton organization"/>
    <property type="evidence" value="ECO:0007669"/>
    <property type="project" value="TreeGrafter"/>
</dbReference>
<dbReference type="InterPro" id="IPR037810">
    <property type="entry name" value="PHLDB1/2/3_PH"/>
</dbReference>
<feature type="domain" description="PH" evidence="8">
    <location>
        <begin position="1292"/>
        <end position="1395"/>
    </location>
</feature>
<evidence type="ECO:0000256" key="4">
    <source>
        <dbReference type="ARBA" id="ARBA00069090"/>
    </source>
</evidence>
<evidence type="ECO:0000256" key="7">
    <source>
        <dbReference type="SAM" id="MobiDB-lite"/>
    </source>
</evidence>
<dbReference type="CDD" id="cd14673">
    <property type="entry name" value="PH_PHLDB1_2"/>
    <property type="match status" value="1"/>
</dbReference>
<name>A0A8C0QSU3_CANLU</name>
<feature type="compositionally biased region" description="Low complexity" evidence="7">
    <location>
        <begin position="273"/>
        <end position="294"/>
    </location>
</feature>
<dbReference type="PROSITE" id="PS50003">
    <property type="entry name" value="PH_DOMAIN"/>
    <property type="match status" value="1"/>
</dbReference>
<evidence type="ECO:0000259" key="8">
    <source>
        <dbReference type="PROSITE" id="PS50003"/>
    </source>
</evidence>
<dbReference type="GO" id="GO:0045180">
    <property type="term" value="C:basal cortex"/>
    <property type="evidence" value="ECO:0007669"/>
    <property type="project" value="TreeGrafter"/>
</dbReference>
<keyword evidence="1" id="KW-0488">Methylation</keyword>
<dbReference type="Pfam" id="PF00498">
    <property type="entry name" value="FHA"/>
    <property type="match status" value="1"/>
</dbReference>
<reference evidence="9" key="2">
    <citation type="submission" date="2025-09" db="UniProtKB">
        <authorList>
            <consortium name="Ensembl"/>
        </authorList>
    </citation>
    <scope>IDENTIFICATION</scope>
</reference>
<reference evidence="9" key="1">
    <citation type="submission" date="2025-08" db="UniProtKB">
        <authorList>
            <consortium name="Ensembl"/>
        </authorList>
    </citation>
    <scope>IDENTIFICATION</scope>
</reference>
<feature type="compositionally biased region" description="Polar residues" evidence="7">
    <location>
        <begin position="187"/>
        <end position="196"/>
    </location>
</feature>
<dbReference type="InterPro" id="IPR052212">
    <property type="entry name" value="PH-like_domain"/>
</dbReference>
<dbReference type="PANTHER" id="PTHR12156:SF23">
    <property type="entry name" value="PLECKSTRIN HOMOLOGY-LIKE DOMAIN FAMILY B MEMBER 1"/>
    <property type="match status" value="1"/>
</dbReference>
<evidence type="ECO:0000313" key="9">
    <source>
        <dbReference type="Ensembl" id="ENSCAFP00020000246.1"/>
    </source>
</evidence>
<accession>A0A8C0QSU3</accession>
<feature type="compositionally biased region" description="Polar residues" evidence="7">
    <location>
        <begin position="567"/>
        <end position="579"/>
    </location>
</feature>
<dbReference type="GeneTree" id="ENSGT00940000155231"/>
<protein>
    <recommendedName>
        <fullName evidence="4">Pleckstrin homology-like domain family B member 1</fullName>
    </recommendedName>
    <alternativeName>
        <fullName evidence="5">Protein LL5-alpha</fullName>
    </alternativeName>
</protein>
<dbReference type="FunFam" id="2.60.200.20:FF:000004">
    <property type="entry name" value="pleckstrin homology-like domain family B member 1 isoform X1"/>
    <property type="match status" value="1"/>
</dbReference>
<evidence type="ECO:0000313" key="10">
    <source>
        <dbReference type="Proteomes" id="UP000694391"/>
    </source>
</evidence>
<keyword evidence="2" id="KW-0597">Phosphoprotein</keyword>
<dbReference type="InterPro" id="IPR008984">
    <property type="entry name" value="SMAD_FHA_dom_sf"/>
</dbReference>
<feature type="compositionally biased region" description="Basic and acidic residues" evidence="7">
    <location>
        <begin position="503"/>
        <end position="513"/>
    </location>
</feature>
<feature type="compositionally biased region" description="Low complexity" evidence="7">
    <location>
        <begin position="484"/>
        <end position="493"/>
    </location>
</feature>
<dbReference type="SUPFAM" id="SSF50729">
    <property type="entry name" value="PH domain-like"/>
    <property type="match status" value="1"/>
</dbReference>
<dbReference type="SMART" id="SM00233">
    <property type="entry name" value="PH"/>
    <property type="match status" value="1"/>
</dbReference>
<dbReference type="PANTHER" id="PTHR12156">
    <property type="entry name" value="PLECKSTRIN HOMOLOGY-LIKE DOMAIN, FAMILY B, MEMBER 3"/>
    <property type="match status" value="1"/>
</dbReference>
<keyword evidence="10" id="KW-1185">Reference proteome</keyword>
<proteinExistence type="predicted"/>
<evidence type="ECO:0000256" key="2">
    <source>
        <dbReference type="ARBA" id="ARBA00022553"/>
    </source>
</evidence>
<dbReference type="InterPro" id="IPR011993">
    <property type="entry name" value="PH-like_dom_sf"/>
</dbReference>
<dbReference type="CDD" id="cd22713">
    <property type="entry name" value="FHA_PHLB1"/>
    <property type="match status" value="1"/>
</dbReference>
<dbReference type="InterPro" id="IPR000253">
    <property type="entry name" value="FHA_dom"/>
</dbReference>
<evidence type="ECO:0000256" key="6">
    <source>
        <dbReference type="SAM" id="Coils"/>
    </source>
</evidence>
<keyword evidence="3 6" id="KW-0175">Coiled coil</keyword>
<feature type="region of interest" description="Disordered" evidence="7">
    <location>
        <begin position="674"/>
        <end position="732"/>
    </location>
</feature>
<feature type="region of interest" description="Disordered" evidence="7">
    <location>
        <begin position="986"/>
        <end position="1037"/>
    </location>
</feature>
<organism evidence="9 10">
    <name type="scientific">Canis lupus dingo</name>
    <name type="common">dingo</name>
    <dbReference type="NCBI Taxonomy" id="286419"/>
    <lineage>
        <taxon>Eukaryota</taxon>
        <taxon>Metazoa</taxon>
        <taxon>Chordata</taxon>
        <taxon>Craniata</taxon>
        <taxon>Vertebrata</taxon>
        <taxon>Euteleostomi</taxon>
        <taxon>Mammalia</taxon>
        <taxon>Eutheria</taxon>
        <taxon>Laurasiatheria</taxon>
        <taxon>Carnivora</taxon>
        <taxon>Caniformia</taxon>
        <taxon>Canidae</taxon>
        <taxon>Canis</taxon>
    </lineage>
</organism>
<dbReference type="Ensembl" id="ENSCAFT00020000314.1">
    <property type="protein sequence ID" value="ENSCAFP00020000246.1"/>
    <property type="gene ID" value="ENSCAFG00020000295.1"/>
</dbReference>
<dbReference type="InterPro" id="IPR001849">
    <property type="entry name" value="PH_domain"/>
</dbReference>
<dbReference type="Gene3D" id="2.30.29.30">
    <property type="entry name" value="Pleckstrin-homology domain (PH domain)/Phosphotyrosine-binding domain (PTB)"/>
    <property type="match status" value="1"/>
</dbReference>